<evidence type="ECO:0000256" key="3">
    <source>
        <dbReference type="ARBA" id="ARBA00023163"/>
    </source>
</evidence>
<keyword evidence="1" id="KW-0805">Transcription regulation</keyword>
<dbReference type="CDD" id="cd07377">
    <property type="entry name" value="WHTH_GntR"/>
    <property type="match status" value="1"/>
</dbReference>
<dbReference type="Gene3D" id="1.10.10.10">
    <property type="entry name" value="Winged helix-like DNA-binding domain superfamily/Winged helix DNA-binding domain"/>
    <property type="match status" value="1"/>
</dbReference>
<dbReference type="GO" id="GO:0003700">
    <property type="term" value="F:DNA-binding transcription factor activity"/>
    <property type="evidence" value="ECO:0007669"/>
    <property type="project" value="InterPro"/>
</dbReference>
<sequence length="244" mass="27040">MAETSSARKGKTGASGEKQLSLVEQAYERIKEKVITLHFLPGQYLNEAAICAQLDLGRTPVHQALQRLHLEGLVEVLPRKGIIVQPDSLAEILKILDSRLTVEPELARSAARRVAAGEVSEDELEKLRAIATATDANVEPPDIAAFTSNDRWFHREIATLSGNTMMGDFARMLHERSTRFWYLNLWQTIDVGATNRQHAQIADAVVAGREEEAGDFMQAHIKALRDRLEKLQAGAPVPGRFPAE</sequence>
<dbReference type="PROSITE" id="PS50949">
    <property type="entry name" value="HTH_GNTR"/>
    <property type="match status" value="1"/>
</dbReference>
<dbReference type="Pfam" id="PF00392">
    <property type="entry name" value="GntR"/>
    <property type="match status" value="1"/>
</dbReference>
<gene>
    <name evidence="5" type="ORF">ML536_18160</name>
</gene>
<dbReference type="Pfam" id="PF07729">
    <property type="entry name" value="FCD"/>
    <property type="match status" value="1"/>
</dbReference>
<evidence type="ECO:0000259" key="4">
    <source>
        <dbReference type="PROSITE" id="PS50949"/>
    </source>
</evidence>
<dbReference type="SUPFAM" id="SSF48008">
    <property type="entry name" value="GntR ligand-binding domain-like"/>
    <property type="match status" value="1"/>
</dbReference>
<keyword evidence="3" id="KW-0804">Transcription</keyword>
<dbReference type="InterPro" id="IPR036388">
    <property type="entry name" value="WH-like_DNA-bd_sf"/>
</dbReference>
<dbReference type="SMART" id="SM00895">
    <property type="entry name" value="FCD"/>
    <property type="match status" value="1"/>
</dbReference>
<evidence type="ECO:0000256" key="2">
    <source>
        <dbReference type="ARBA" id="ARBA00023125"/>
    </source>
</evidence>
<evidence type="ECO:0000256" key="1">
    <source>
        <dbReference type="ARBA" id="ARBA00023015"/>
    </source>
</evidence>
<dbReference type="PANTHER" id="PTHR43537">
    <property type="entry name" value="TRANSCRIPTIONAL REGULATOR, GNTR FAMILY"/>
    <property type="match status" value="1"/>
</dbReference>
<dbReference type="SMART" id="SM00345">
    <property type="entry name" value="HTH_GNTR"/>
    <property type="match status" value="1"/>
</dbReference>
<dbReference type="InterPro" id="IPR011711">
    <property type="entry name" value="GntR_C"/>
</dbReference>
<protein>
    <submittedName>
        <fullName evidence="5">GntR family transcriptional regulator</fullName>
    </submittedName>
</protein>
<dbReference type="InterPro" id="IPR008920">
    <property type="entry name" value="TF_FadR/GntR_C"/>
</dbReference>
<keyword evidence="2" id="KW-0238">DNA-binding</keyword>
<feature type="domain" description="HTH gntR-type" evidence="4">
    <location>
        <begin position="20"/>
        <end position="87"/>
    </location>
</feature>
<name>A0AA41QPR5_9HYPH</name>
<dbReference type="RefSeq" id="WP_052152221.1">
    <property type="nucleotide sequence ID" value="NZ_JAKETQ010000003.1"/>
</dbReference>
<accession>A0AA41QPR5</accession>
<keyword evidence="6" id="KW-1185">Reference proteome</keyword>
<dbReference type="InterPro" id="IPR036390">
    <property type="entry name" value="WH_DNA-bd_sf"/>
</dbReference>
<comment type="caution">
    <text evidence="5">The sequence shown here is derived from an EMBL/GenBank/DDBJ whole genome shotgun (WGS) entry which is preliminary data.</text>
</comment>
<proteinExistence type="predicted"/>
<evidence type="ECO:0000313" key="5">
    <source>
        <dbReference type="EMBL" id="MCI0128761.1"/>
    </source>
</evidence>
<dbReference type="AlphaFoldDB" id="A0AA41QPR5"/>
<reference evidence="5" key="1">
    <citation type="submission" date="2022-03" db="EMBL/GenBank/DDBJ databases">
        <title>The complete genome sequence of a Methyloterrigena soli.</title>
        <authorList>
            <person name="Zi Z."/>
        </authorList>
    </citation>
    <scope>NUCLEOTIDE SEQUENCE</scope>
    <source>
        <strain evidence="5">M48</strain>
    </source>
</reference>
<organism evidence="5 6">
    <name type="scientific">Paradevosia shaoguanensis</name>
    <dbReference type="NCBI Taxonomy" id="1335043"/>
    <lineage>
        <taxon>Bacteria</taxon>
        <taxon>Pseudomonadati</taxon>
        <taxon>Pseudomonadota</taxon>
        <taxon>Alphaproteobacteria</taxon>
        <taxon>Hyphomicrobiales</taxon>
        <taxon>Devosiaceae</taxon>
        <taxon>Paradevosia</taxon>
    </lineage>
</organism>
<dbReference type="PANTHER" id="PTHR43537:SF5">
    <property type="entry name" value="UXU OPERON TRANSCRIPTIONAL REGULATOR"/>
    <property type="match status" value="1"/>
</dbReference>
<dbReference type="EMBL" id="JALAZD010000003">
    <property type="protein sequence ID" value="MCI0128761.1"/>
    <property type="molecule type" value="Genomic_DNA"/>
</dbReference>
<dbReference type="SUPFAM" id="SSF46785">
    <property type="entry name" value="Winged helix' DNA-binding domain"/>
    <property type="match status" value="1"/>
</dbReference>
<evidence type="ECO:0000313" key="6">
    <source>
        <dbReference type="Proteomes" id="UP001156140"/>
    </source>
</evidence>
<dbReference type="InterPro" id="IPR000524">
    <property type="entry name" value="Tscrpt_reg_HTH_GntR"/>
</dbReference>
<dbReference type="GO" id="GO:0003677">
    <property type="term" value="F:DNA binding"/>
    <property type="evidence" value="ECO:0007669"/>
    <property type="project" value="UniProtKB-KW"/>
</dbReference>
<dbReference type="Gene3D" id="1.20.120.530">
    <property type="entry name" value="GntR ligand-binding domain-like"/>
    <property type="match status" value="1"/>
</dbReference>
<dbReference type="Proteomes" id="UP001156140">
    <property type="component" value="Unassembled WGS sequence"/>
</dbReference>